<proteinExistence type="predicted"/>
<dbReference type="Pfam" id="PF01935">
    <property type="entry name" value="DUF87"/>
    <property type="match status" value="1"/>
</dbReference>
<comment type="caution">
    <text evidence="3">The sequence shown here is derived from an EMBL/GenBank/DDBJ whole genome shotgun (WGS) entry which is preliminary data.</text>
</comment>
<feature type="region of interest" description="Disordered" evidence="1">
    <location>
        <begin position="91"/>
        <end position="133"/>
    </location>
</feature>
<feature type="domain" description="Helicase HerA central" evidence="2">
    <location>
        <begin position="160"/>
        <end position="405"/>
    </location>
</feature>
<sequence length="606" mass="67982">MRRLLGVVTRGSLTEGLEMKLAEDCSIEDIKAGKFVVIEGDKLRFFSLITDLRLDATTPAVLQNPPDVSDDLVREVLSGTATYATVTLKPMLTTERDETEKGGGRGARDGVDEDKMPERREPQPVKTVPPHFSPVYEATSADVARIFGSEDMEPKGRYFCIGTPLDMDTPVCLDLHRFVERSNGIFGKTGTGKTFLTRLILTGLMRWVTLGDGKVVTLVFDMHNEYGWKALKETGGTRGEVKGLRYLFGPQVAVFTLDPESSRTRQVPFDGTVVISLDQITVDDIAPLQDELRLHQTAIEAAHLVYTRYGKNWLERLLAYGDAGDIKGLAEQIGANRESLAALYRKLKRVADLPFVVPSDQKPPKDIVETIMRYLQSGTHVVLEFGRQGSMLAYLLVANILARRIHEMYVRMTEEYLATMDPKKEPRQLVIVIEEAHKFLNPYAAKQTIFGTIAREMRKYYVSLLIIDQRPSGIDDEILSQIGTKIVAQLNDERDIQAVLTGVSNPAGLRSILASLDSKQQVLVLGHAVPMPVVVKVRDYDECCVTVSRELADYIPEVHDRMQEEEFEKLALASDDGANGGSESEWVEEWRQRMLEERWNEVFGEE</sequence>
<dbReference type="SUPFAM" id="SSF52540">
    <property type="entry name" value="P-loop containing nucleoside triphosphate hydrolases"/>
    <property type="match status" value="1"/>
</dbReference>
<evidence type="ECO:0000259" key="2">
    <source>
        <dbReference type="Pfam" id="PF01935"/>
    </source>
</evidence>
<dbReference type="PANTHER" id="PTHR42957">
    <property type="entry name" value="HELICASE MJ1565-RELATED"/>
    <property type="match status" value="1"/>
</dbReference>
<dbReference type="InterPro" id="IPR008571">
    <property type="entry name" value="HerA-like"/>
</dbReference>
<keyword evidence="4" id="KW-1185">Reference proteome</keyword>
<dbReference type="PANTHER" id="PTHR42957:SF1">
    <property type="entry name" value="HELICASE MJ1565-RELATED"/>
    <property type="match status" value="1"/>
</dbReference>
<accession>A0ABT2EK89</accession>
<feature type="compositionally biased region" description="Basic and acidic residues" evidence="1">
    <location>
        <begin position="94"/>
        <end position="123"/>
    </location>
</feature>
<dbReference type="Proteomes" id="UP001204798">
    <property type="component" value="Unassembled WGS sequence"/>
</dbReference>
<dbReference type="Gene3D" id="3.40.50.300">
    <property type="entry name" value="P-loop containing nucleotide triphosphate hydrolases"/>
    <property type="match status" value="2"/>
</dbReference>
<reference evidence="3 4" key="1">
    <citation type="submission" date="2022-08" db="EMBL/GenBank/DDBJ databases">
        <title>Bacterial and archaeal communities from various locations to study Microbial Dark Matter (Phase II).</title>
        <authorList>
            <person name="Stepanauskas R."/>
        </authorList>
    </citation>
    <scope>NUCLEOTIDE SEQUENCE [LARGE SCALE GENOMIC DNA]</scope>
    <source>
        <strain evidence="3 4">PD1</strain>
    </source>
</reference>
<evidence type="ECO:0000256" key="1">
    <source>
        <dbReference type="SAM" id="MobiDB-lite"/>
    </source>
</evidence>
<dbReference type="EMBL" id="JANUCP010000001">
    <property type="protein sequence ID" value="MCS3918359.1"/>
    <property type="molecule type" value="Genomic_DNA"/>
</dbReference>
<evidence type="ECO:0000313" key="4">
    <source>
        <dbReference type="Proteomes" id="UP001204798"/>
    </source>
</evidence>
<name>A0ABT2EK89_9BACT</name>
<dbReference type="InterPro" id="IPR027417">
    <property type="entry name" value="P-loop_NTPase"/>
</dbReference>
<protein>
    <submittedName>
        <fullName evidence="3">DNA helicase HerA-like ATPase</fullName>
    </submittedName>
</protein>
<gene>
    <name evidence="3" type="ORF">M2350_000756</name>
</gene>
<dbReference type="RefSeq" id="WP_259094064.1">
    <property type="nucleotide sequence ID" value="NZ_CP130454.1"/>
</dbReference>
<evidence type="ECO:0000313" key="3">
    <source>
        <dbReference type="EMBL" id="MCS3918359.1"/>
    </source>
</evidence>
<organism evidence="3 4">
    <name type="scientific">Candidatus Fervidibacter sacchari</name>
    <dbReference type="NCBI Taxonomy" id="1448929"/>
    <lineage>
        <taxon>Bacteria</taxon>
        <taxon>Candidatus Fervidibacterota</taxon>
        <taxon>Candidatus Fervidibacter</taxon>
    </lineage>
</organism>
<dbReference type="InterPro" id="IPR002789">
    <property type="entry name" value="HerA_central"/>
</dbReference>